<evidence type="ECO:0000313" key="2">
    <source>
        <dbReference type="Proteomes" id="UP000246280"/>
    </source>
</evidence>
<reference evidence="1 2" key="1">
    <citation type="submission" date="2018-03" db="EMBL/GenBank/DDBJ databases">
        <authorList>
            <person name="Keele B.F."/>
        </authorList>
    </citation>
    <scope>NUCLEOTIDE SEQUENCE [LARGE SCALE GENOMIC DNA]</scope>
</reference>
<name>A0A2S1GN75_9CAUD</name>
<dbReference type="Proteomes" id="UP000246280">
    <property type="component" value="Segment"/>
</dbReference>
<keyword evidence="2" id="KW-1185">Reference proteome</keyword>
<sequence>MVRKTRAARERFPEKCLVCRKRCPEKTMPASKGWDWFHGYLPAPAHFCPEHKVGELHDRLLQIGEKKPETWTTDEQRFVAAFLAEINALGGRI</sequence>
<evidence type="ECO:0000313" key="1">
    <source>
        <dbReference type="EMBL" id="AWD90830.1"/>
    </source>
</evidence>
<dbReference type="KEGG" id="vg:54991228"/>
<protein>
    <submittedName>
        <fullName evidence="1">Uncharacterized protein</fullName>
    </submittedName>
</protein>
<dbReference type="GeneID" id="54991228"/>
<reference evidence="1 2" key="2">
    <citation type="submission" date="2018-05" db="EMBL/GenBank/DDBJ databases">
        <title>Lysogenic conversion of Stenotrophomonas maltophilia by temperate phage DLP4.</title>
        <authorList>
            <person name="Dennis J."/>
            <person name="Stothard P."/>
        </authorList>
    </citation>
    <scope>NUCLEOTIDE SEQUENCE [LARGE SCALE GENOMIC DNA]</scope>
</reference>
<dbReference type="EMBL" id="MH128984">
    <property type="protein sequence ID" value="AWD90830.1"/>
    <property type="molecule type" value="Genomic_DNA"/>
</dbReference>
<accession>A0A2S1GN75</accession>
<organism evidence="1 2">
    <name type="scientific">Burkholderia phage vB_BmuP_KL4</name>
    <dbReference type="NCBI Taxonomy" id="2115967"/>
    <lineage>
        <taxon>Viruses</taxon>
        <taxon>Duplodnaviria</taxon>
        <taxon>Heunggongvirae</taxon>
        <taxon>Uroviricota</taxon>
        <taxon>Caudoviricetes</taxon>
        <taxon>Kelquatrovirus</taxon>
        <taxon>Kelquatrovirus KL4</taxon>
    </lineage>
</organism>
<dbReference type="RefSeq" id="YP_009800725.1">
    <property type="nucleotide sequence ID" value="NC_047958.1"/>
</dbReference>
<proteinExistence type="predicted"/>